<name>A0A3G9I682_AERCA</name>
<dbReference type="RefSeq" id="WP_052815896.1">
    <property type="nucleotide sequence ID" value="NZ_AP019195.1"/>
</dbReference>
<accession>A0A3G9I682</accession>
<dbReference type="AlphaFoldDB" id="A0A3G9I682"/>
<evidence type="ECO:0000313" key="1">
    <source>
        <dbReference type="EMBL" id="BBQ29711.1"/>
    </source>
</evidence>
<protein>
    <submittedName>
        <fullName evidence="1">Uncharacterized protein</fullName>
    </submittedName>
</protein>
<sequence length="95" mass="10619">MKLADAALLGALGVLAWSQWQEWRLNRDDAIDIPYHGVPTASLWQCGLLIKEMAALAEQGGEERSGSRGEALAEMDKHLHKTWQREGCSRLTDMQ</sequence>
<dbReference type="Proteomes" id="UP001163285">
    <property type="component" value="Chromosome"/>
</dbReference>
<gene>
    <name evidence="2" type="ORF">OJY61_01690</name>
    <name evidence="1" type="ORF">WP2W18E01_12930</name>
</gene>
<reference evidence="1 3" key="1">
    <citation type="submission" date="2019-12" db="EMBL/GenBank/DDBJ databases">
        <title>complete genome sequences of Aeromonas caviae str. WP2-W18-ESBL-01 isolated from wastewater treatment plant effluent.</title>
        <authorList>
            <person name="Sekizuka T."/>
            <person name="Itokawa K."/>
            <person name="Yatsu K."/>
            <person name="Inamine Y."/>
            <person name="Kuroda M."/>
        </authorList>
    </citation>
    <scope>NUCLEOTIDE SEQUENCE [LARGE SCALE GENOMIC DNA]</scope>
    <source>
        <strain evidence="1 3">WP2-W18-ESBL-01</strain>
    </source>
</reference>
<organism evidence="1 3">
    <name type="scientific">Aeromonas caviae</name>
    <name type="common">Aeromonas punctata</name>
    <dbReference type="NCBI Taxonomy" id="648"/>
    <lineage>
        <taxon>Bacteria</taxon>
        <taxon>Pseudomonadati</taxon>
        <taxon>Pseudomonadota</taxon>
        <taxon>Gammaproteobacteria</taxon>
        <taxon>Aeromonadales</taxon>
        <taxon>Aeromonadaceae</taxon>
        <taxon>Aeromonas</taxon>
    </lineage>
</organism>
<dbReference type="Proteomes" id="UP000515756">
    <property type="component" value="Chromosome"/>
</dbReference>
<proteinExistence type="predicted"/>
<reference evidence="2" key="2">
    <citation type="submission" date="2023-04" db="EMBL/GenBank/DDBJ databases">
        <title>Whole Genome Sequence of Multi-drug resistant Aeromonas caviae as a gut pathogen in newborn.</title>
        <authorList>
            <person name="Jadhav S.V."/>
            <person name="Saroj S.D."/>
            <person name="Saha U.B."/>
            <person name="Sen S."/>
            <person name="Kher A."/>
        </authorList>
    </citation>
    <scope>NUCLEOTIDE SEQUENCE</scope>
    <source>
        <strain evidence="2">SVJ23</strain>
    </source>
</reference>
<dbReference type="EMBL" id="AP021927">
    <property type="protein sequence ID" value="BBQ29711.1"/>
    <property type="molecule type" value="Genomic_DNA"/>
</dbReference>
<evidence type="ECO:0000313" key="3">
    <source>
        <dbReference type="Proteomes" id="UP000515756"/>
    </source>
</evidence>
<dbReference type="EMBL" id="CP110176">
    <property type="protein sequence ID" value="UZC86692.2"/>
    <property type="molecule type" value="Genomic_DNA"/>
</dbReference>
<evidence type="ECO:0000313" key="2">
    <source>
        <dbReference type="EMBL" id="UZC86692.2"/>
    </source>
</evidence>